<feature type="compositionally biased region" description="Polar residues" evidence="2">
    <location>
        <begin position="461"/>
        <end position="475"/>
    </location>
</feature>
<dbReference type="SUPFAM" id="SSF48350">
    <property type="entry name" value="GTPase activation domain, GAP"/>
    <property type="match status" value="1"/>
</dbReference>
<feature type="compositionally biased region" description="Low complexity" evidence="2">
    <location>
        <begin position="1513"/>
        <end position="1523"/>
    </location>
</feature>
<dbReference type="Gene3D" id="1.10.555.10">
    <property type="entry name" value="Rho GTPase activation protein"/>
    <property type="match status" value="1"/>
</dbReference>
<feature type="domain" description="PH" evidence="3">
    <location>
        <begin position="729"/>
        <end position="837"/>
    </location>
</feature>
<feature type="compositionally biased region" description="Acidic residues" evidence="2">
    <location>
        <begin position="1502"/>
        <end position="1512"/>
    </location>
</feature>
<name>A0A023F0C9_TRIIF</name>
<accession>A0A023F0C9</accession>
<dbReference type="SUPFAM" id="SSF50156">
    <property type="entry name" value="PDZ domain-like"/>
    <property type="match status" value="1"/>
</dbReference>
<protein>
    <recommendedName>
        <fullName evidence="7">Rho gtpase-activating protein 21</fullName>
    </recommendedName>
</protein>
<evidence type="ECO:0000259" key="3">
    <source>
        <dbReference type="PROSITE" id="PS50003"/>
    </source>
</evidence>
<dbReference type="PROSITE" id="PS50003">
    <property type="entry name" value="PH_DOMAIN"/>
    <property type="match status" value="1"/>
</dbReference>
<feature type="region of interest" description="Disordered" evidence="2">
    <location>
        <begin position="260"/>
        <end position="283"/>
    </location>
</feature>
<proteinExistence type="evidence at transcript level"/>
<feature type="compositionally biased region" description="Basic and acidic residues" evidence="2">
    <location>
        <begin position="446"/>
        <end position="460"/>
    </location>
</feature>
<evidence type="ECO:0000259" key="4">
    <source>
        <dbReference type="PROSITE" id="PS50106"/>
    </source>
</evidence>
<feature type="compositionally biased region" description="Low complexity" evidence="2">
    <location>
        <begin position="260"/>
        <end position="276"/>
    </location>
</feature>
<dbReference type="GO" id="GO:0005096">
    <property type="term" value="F:GTPase activator activity"/>
    <property type="evidence" value="ECO:0007669"/>
    <property type="project" value="UniProtKB-KW"/>
</dbReference>
<feature type="non-terminal residue" evidence="6">
    <location>
        <position position="1"/>
    </location>
</feature>
<dbReference type="InterPro" id="IPR001849">
    <property type="entry name" value="PH_domain"/>
</dbReference>
<feature type="compositionally biased region" description="Basic and acidic residues" evidence="2">
    <location>
        <begin position="1622"/>
        <end position="1671"/>
    </location>
</feature>
<evidence type="ECO:0000256" key="2">
    <source>
        <dbReference type="SAM" id="MobiDB-lite"/>
    </source>
</evidence>
<dbReference type="Gene3D" id="2.30.42.10">
    <property type="match status" value="1"/>
</dbReference>
<feature type="domain" description="Rho-GAP" evidence="5">
    <location>
        <begin position="938"/>
        <end position="1131"/>
    </location>
</feature>
<feature type="compositionally biased region" description="Low complexity" evidence="2">
    <location>
        <begin position="1236"/>
        <end position="1246"/>
    </location>
</feature>
<dbReference type="InterPro" id="IPR001478">
    <property type="entry name" value="PDZ"/>
</dbReference>
<feature type="region of interest" description="Disordered" evidence="2">
    <location>
        <begin position="865"/>
        <end position="905"/>
    </location>
</feature>
<feature type="compositionally biased region" description="Basic and acidic residues" evidence="2">
    <location>
        <begin position="487"/>
        <end position="499"/>
    </location>
</feature>
<reference evidence="6" key="1">
    <citation type="journal article" date="2014" name="PLoS Negl. Trop. Dis.">
        <title>An updated insight into the Sialotranscriptome of Triatoma infestans: developmental stage and geographic variations.</title>
        <authorList>
            <person name="Schwarz A."/>
            <person name="Medrano-Mercado N."/>
            <person name="Schaub G.A."/>
            <person name="Struchiner C.J."/>
            <person name="Bargues M.D."/>
            <person name="Levy M.Z."/>
            <person name="Ribeiro J.M."/>
        </authorList>
    </citation>
    <scope>NUCLEOTIDE SEQUENCE</scope>
    <source>
        <strain evidence="6">Chile</strain>
        <tissue evidence="6">Salivary glands</tissue>
    </source>
</reference>
<dbReference type="SMART" id="SM00324">
    <property type="entry name" value="RhoGAP"/>
    <property type="match status" value="1"/>
</dbReference>
<dbReference type="EMBL" id="GBBI01004383">
    <property type="protein sequence ID" value="JAC14329.1"/>
    <property type="molecule type" value="mRNA"/>
</dbReference>
<feature type="region of interest" description="Disordered" evidence="2">
    <location>
        <begin position="1292"/>
        <end position="1321"/>
    </location>
</feature>
<feature type="compositionally biased region" description="Polar residues" evidence="2">
    <location>
        <begin position="1247"/>
        <end position="1260"/>
    </location>
</feature>
<feature type="compositionally biased region" description="Polar residues" evidence="2">
    <location>
        <begin position="868"/>
        <end position="893"/>
    </location>
</feature>
<feature type="compositionally biased region" description="Polar residues" evidence="2">
    <location>
        <begin position="378"/>
        <end position="393"/>
    </location>
</feature>
<dbReference type="InterPro" id="IPR001605">
    <property type="entry name" value="PH_dom-spectrin-type"/>
</dbReference>
<dbReference type="InterPro" id="IPR036034">
    <property type="entry name" value="PDZ_sf"/>
</dbReference>
<dbReference type="PANTHER" id="PTHR23175">
    <property type="entry name" value="PDZ DOMAIN-CONTAINING PROTEIN"/>
    <property type="match status" value="1"/>
</dbReference>
<feature type="compositionally biased region" description="Basic and acidic residues" evidence="2">
    <location>
        <begin position="1294"/>
        <end position="1306"/>
    </location>
</feature>
<feature type="compositionally biased region" description="Basic and acidic residues" evidence="2">
    <location>
        <begin position="593"/>
        <end position="608"/>
    </location>
</feature>
<dbReference type="PANTHER" id="PTHR23175:SF23">
    <property type="entry name" value="PDZ DOMAIN-CONTAINING PROTEIN"/>
    <property type="match status" value="1"/>
</dbReference>
<organism evidence="6">
    <name type="scientific">Triatoma infestans</name>
    <name type="common">Assassin bug</name>
    <dbReference type="NCBI Taxonomy" id="30076"/>
    <lineage>
        <taxon>Eukaryota</taxon>
        <taxon>Metazoa</taxon>
        <taxon>Ecdysozoa</taxon>
        <taxon>Arthropoda</taxon>
        <taxon>Hexapoda</taxon>
        <taxon>Insecta</taxon>
        <taxon>Pterygota</taxon>
        <taxon>Neoptera</taxon>
        <taxon>Paraneoptera</taxon>
        <taxon>Hemiptera</taxon>
        <taxon>Heteroptera</taxon>
        <taxon>Panheteroptera</taxon>
        <taxon>Cimicomorpha</taxon>
        <taxon>Reduviidae</taxon>
        <taxon>Triatominae</taxon>
        <taxon>Triatoma</taxon>
    </lineage>
</organism>
<feature type="region of interest" description="Disordered" evidence="2">
    <location>
        <begin position="177"/>
        <end position="196"/>
    </location>
</feature>
<feature type="compositionally biased region" description="Low complexity" evidence="2">
    <location>
        <begin position="179"/>
        <end position="196"/>
    </location>
</feature>
<dbReference type="Pfam" id="PF00620">
    <property type="entry name" value="RhoGAP"/>
    <property type="match status" value="1"/>
</dbReference>
<dbReference type="Pfam" id="PF00595">
    <property type="entry name" value="PDZ"/>
    <property type="match status" value="1"/>
</dbReference>
<feature type="region of interest" description="Disordered" evidence="2">
    <location>
        <begin position="1570"/>
        <end position="1605"/>
    </location>
</feature>
<dbReference type="InterPro" id="IPR000198">
    <property type="entry name" value="RhoGAP_dom"/>
</dbReference>
<evidence type="ECO:0000259" key="5">
    <source>
        <dbReference type="PROSITE" id="PS50238"/>
    </source>
</evidence>
<dbReference type="GO" id="GO:0005543">
    <property type="term" value="F:phospholipid binding"/>
    <property type="evidence" value="ECO:0007669"/>
    <property type="project" value="InterPro"/>
</dbReference>
<feature type="region of interest" description="Disordered" evidence="2">
    <location>
        <begin position="123"/>
        <end position="167"/>
    </location>
</feature>
<dbReference type="GO" id="GO:0007165">
    <property type="term" value="P:signal transduction"/>
    <property type="evidence" value="ECO:0007669"/>
    <property type="project" value="InterPro"/>
</dbReference>
<evidence type="ECO:0000256" key="1">
    <source>
        <dbReference type="ARBA" id="ARBA00022468"/>
    </source>
</evidence>
<feature type="compositionally biased region" description="Basic and acidic residues" evidence="2">
    <location>
        <begin position="1583"/>
        <end position="1605"/>
    </location>
</feature>
<feature type="domain" description="PDZ" evidence="4">
    <location>
        <begin position="4"/>
        <end position="110"/>
    </location>
</feature>
<feature type="region of interest" description="Disordered" evidence="2">
    <location>
        <begin position="369"/>
        <end position="396"/>
    </location>
</feature>
<dbReference type="InterPro" id="IPR008936">
    <property type="entry name" value="Rho_GTPase_activation_prot"/>
</dbReference>
<dbReference type="InterPro" id="IPR041681">
    <property type="entry name" value="PH_9"/>
</dbReference>
<evidence type="ECO:0000313" key="6">
    <source>
        <dbReference type="EMBL" id="JAC14329.1"/>
    </source>
</evidence>
<keyword evidence="1" id="KW-0343">GTPase activation</keyword>
<dbReference type="PRINTS" id="PR00683">
    <property type="entry name" value="SPECTRINPH"/>
</dbReference>
<feature type="region of interest" description="Disordered" evidence="2">
    <location>
        <begin position="1214"/>
        <end position="1263"/>
    </location>
</feature>
<feature type="region of interest" description="Disordered" evidence="2">
    <location>
        <begin position="1496"/>
        <end position="1523"/>
    </location>
</feature>
<dbReference type="Pfam" id="PF15410">
    <property type="entry name" value="PH_9"/>
    <property type="match status" value="1"/>
</dbReference>
<feature type="region of interest" description="Disordered" evidence="2">
    <location>
        <begin position="446"/>
        <end position="686"/>
    </location>
</feature>
<dbReference type="InterPro" id="IPR011993">
    <property type="entry name" value="PH-like_dom_sf"/>
</dbReference>
<dbReference type="PROSITE" id="PS50238">
    <property type="entry name" value="RHOGAP"/>
    <property type="match status" value="1"/>
</dbReference>
<evidence type="ECO:0008006" key="7">
    <source>
        <dbReference type="Google" id="ProtNLM"/>
    </source>
</evidence>
<dbReference type="FunFam" id="1.10.555.10:FF:000058">
    <property type="entry name" value="GTPase-activating protein pac-1"/>
    <property type="match status" value="1"/>
</dbReference>
<dbReference type="SMART" id="SM00228">
    <property type="entry name" value="PDZ"/>
    <property type="match status" value="1"/>
</dbReference>
<sequence>GPRSLWIKRTDQNGFGFTLRHFIVYPPETYALLSSLEPRGSHVGECVGPMETIFVQSVTPDSGAAKAGLNIGDRLLGVNGKSVHNKTYSAVVHMIQESPDYLCLIVVPKEEDLIQLFFGRTAHNPETNERPNRASSRNRGGISGEAVKSSGSPARRSIPSLPPVQAPVITPHIDKMPLDNGDAEQAAAAAPRQQPGRANTLPEVAATVPGCLTPVGGGTGYTNNAFWDSLNALSFNSYNHENVMSRLRKSLRQKEEFLCSASSSSSTSPLHSSAGSVGPARSSTIDNVIGTVSRLPQRITTPPIWPPAIPASSVPQALPKEVMVRHQQHSPGFVYGGAVTNAPKIETRSASLSGVESLPAVVRLDRIQEERGQRHSPSKQCSLDSTAQNVSATPQPPCFRLVSQRARQFESAHSLQPNIHLYRSELARLATKRGAPNVAVRRREFESRAADWRHQRESRSLETPTSGSLSPTPISGNRIIPVGSTKLHCDPPKDYHDTSAAETKAPTIGRPRSNSVETIPVGRMSPRSVSSDPPQQRHKAVRQDSYLAAVNKPVSHHHVHHQQSLPQQAQISSTDEKKKKKKYYTSCTEDEAGTDKRKEAHQAPRIKVEAPSPMKKPERPNRLDLVTTNRPAVRLHNNRAGSPSPLGTPDSETKSPQESSPGLDSVVRRSKPSLEDQGSEDERTTRRVSYLKATWGDRIHVDSDLELSDNEPLPSPHRSVVAVPQKDQDIIIEGPLYCKVTQLDGKKAGDRSWRSVWVVVRGNSLYLFKDKKDAFSETPVDHERLDMTNCTVSPAEDYTKRRHVFRLTTASQSELLLQTDCQDDMAKWIGVITDQVVSGGSNVSIGGSSGQNVSPVAAHKGLMKLTTPFRNRSPTGQSPVNKTRKPSQTNNEVPASPPKSKTWKGRVAKQLRRIQAGAGSPVSPTAPVSYPEGATIGVPLELCPKSLANEYVPLIVELCTRIVEDRGLEIIGIYRVPGNTAAVTSLTDAVNKGLNEALLDQDQRWTDVNVISSLLKLFFRRLPDCLLTNDLYPSFIQADRIDDPKLRVFNIRKLVQDLPDHHLHTLRHLIKHLQLVVEHSAINKMEAKNLAIVFGPTLVRAADDNMVTLVTDMSSQCRIVETLIHHADWCFSEDGLERLIIKDERQSSISVESESAIPNQTLLLDNVHKLEGMKGEVSRRDIVSSIITAANRKMLKTKSRKQVASSGDEIIQLEKTAGERAKDGRKSSGGSGGSGSSSMLVSGGSSEPETVSSTGNISTGCGNGEDKSVAGAIATGVRESVIFSGSLLQSSLSQEEKVDEKTEDKPNLSPMLTKQPTTEEGTIITYTGLSETTQERIRRFELETKAMLQRDKKVNPKDWIKPTAPTAISSKIAGEEERKRSEGSSPLAKWRQITCPGGGMGNQLSSSEDPDLHTYRHQSATNNALHHKRVVKSGSLDSLSDHINIAVSHHLQNNNNNNNNNNNIDSMGGGDLVSSLTLTFDAKMKSLGLLSPVTKHIPETTSCDDDDDDDDSGTTTTTTTSTTSTAATAITTTTDNSLDLNLSFRDPSLHRSFTSPNLEFKVLEVVPGVCQPKNSPPSAVVAECDKKKEKKQEVDEKEEVEKDDEKENCCLLSASSGAVKLKRSESLNKRDSEKKDGGRHLRRTESLNKKESNLESRLKRSDSLTKTEKTDLNLSKRRAALEASSAVNNKKEKMKRKTGGGSDRSIKRRHTVGGTKDFDKTNYYWLDNKEREVVQKKDDIQCGKIERRTSSPDLLADTWRRQGPSVLVVLRPQSLLVAAEPLESHI</sequence>
<dbReference type="PROSITE" id="PS50106">
    <property type="entry name" value="PDZ"/>
    <property type="match status" value="1"/>
</dbReference>
<feature type="compositionally biased region" description="Basic and acidic residues" evidence="2">
    <location>
        <begin position="1216"/>
        <end position="1226"/>
    </location>
</feature>
<dbReference type="SUPFAM" id="SSF50729">
    <property type="entry name" value="PH domain-like"/>
    <property type="match status" value="1"/>
</dbReference>
<feature type="region of interest" description="Disordered" evidence="2">
    <location>
        <begin position="1621"/>
        <end position="1709"/>
    </location>
</feature>
<dbReference type="SMART" id="SM00233">
    <property type="entry name" value="PH"/>
    <property type="match status" value="1"/>
</dbReference>
<dbReference type="Gene3D" id="2.30.29.30">
    <property type="entry name" value="Pleckstrin-homology domain (PH domain)/Phosphotyrosine-binding domain (PTB)"/>
    <property type="match status" value="1"/>
</dbReference>